<evidence type="ECO:0000256" key="1">
    <source>
        <dbReference type="ARBA" id="ARBA00004496"/>
    </source>
</evidence>
<dbReference type="EMBL" id="JAMOIL010000002">
    <property type="protein sequence ID" value="MCM0619293.1"/>
    <property type="molecule type" value="Genomic_DNA"/>
</dbReference>
<keyword evidence="7 9" id="KW-0067">ATP-binding</keyword>
<dbReference type="Gene3D" id="3.90.190.20">
    <property type="entry name" value="Mur ligase, C-terminal domain"/>
    <property type="match status" value="1"/>
</dbReference>
<dbReference type="PANTHER" id="PTHR43692">
    <property type="entry name" value="UDP-N-ACETYLMURAMOYLALANINE--D-GLUTAMATE LIGASE"/>
    <property type="match status" value="1"/>
</dbReference>
<evidence type="ECO:0000313" key="11">
    <source>
        <dbReference type="EMBL" id="MCM0619293.1"/>
    </source>
</evidence>
<organism evidence="11 12">
    <name type="scientific">Nocardioides bruguierae</name>
    <dbReference type="NCBI Taxonomy" id="2945102"/>
    <lineage>
        <taxon>Bacteria</taxon>
        <taxon>Bacillati</taxon>
        <taxon>Actinomycetota</taxon>
        <taxon>Actinomycetes</taxon>
        <taxon>Propionibacteriales</taxon>
        <taxon>Nocardioidaceae</taxon>
        <taxon>Nocardioides</taxon>
    </lineage>
</organism>
<dbReference type="InterPro" id="IPR005762">
    <property type="entry name" value="MurD"/>
</dbReference>
<dbReference type="GO" id="GO:0005524">
    <property type="term" value="F:ATP binding"/>
    <property type="evidence" value="ECO:0007669"/>
    <property type="project" value="UniProtKB-UniRule"/>
</dbReference>
<dbReference type="InterPro" id="IPR018109">
    <property type="entry name" value="Folylpolyglutamate_synth_CS"/>
</dbReference>
<comment type="similarity">
    <text evidence="9">Belongs to the MurCDEF family.</text>
</comment>
<evidence type="ECO:0000256" key="6">
    <source>
        <dbReference type="ARBA" id="ARBA00022741"/>
    </source>
</evidence>
<dbReference type="HAMAP" id="MF_00639">
    <property type="entry name" value="MurD"/>
    <property type="match status" value="1"/>
</dbReference>
<dbReference type="AlphaFoldDB" id="A0A9X2D4Y4"/>
<keyword evidence="8 9" id="KW-0131">Cell cycle</keyword>
<evidence type="ECO:0000256" key="5">
    <source>
        <dbReference type="ARBA" id="ARBA00022618"/>
    </source>
</evidence>
<keyword evidence="3 9" id="KW-0963">Cytoplasm</keyword>
<gene>
    <name evidence="9 11" type="primary">murD</name>
    <name evidence="11" type="ORF">M8330_03145</name>
</gene>
<evidence type="ECO:0000256" key="9">
    <source>
        <dbReference type="HAMAP-Rule" id="MF_00639"/>
    </source>
</evidence>
<dbReference type="EC" id="6.3.2.9" evidence="9"/>
<comment type="catalytic activity">
    <reaction evidence="9">
        <text>UDP-N-acetyl-alpha-D-muramoyl-L-alanine + D-glutamate + ATP = UDP-N-acetyl-alpha-D-muramoyl-L-alanyl-D-glutamate + ADP + phosphate + H(+)</text>
        <dbReference type="Rhea" id="RHEA:16429"/>
        <dbReference type="ChEBI" id="CHEBI:15378"/>
        <dbReference type="ChEBI" id="CHEBI:29986"/>
        <dbReference type="ChEBI" id="CHEBI:30616"/>
        <dbReference type="ChEBI" id="CHEBI:43474"/>
        <dbReference type="ChEBI" id="CHEBI:83898"/>
        <dbReference type="ChEBI" id="CHEBI:83900"/>
        <dbReference type="ChEBI" id="CHEBI:456216"/>
        <dbReference type="EC" id="6.3.2.9"/>
    </reaction>
</comment>
<dbReference type="Pfam" id="PF08245">
    <property type="entry name" value="Mur_ligase_M"/>
    <property type="match status" value="1"/>
</dbReference>
<dbReference type="PROSITE" id="PS01011">
    <property type="entry name" value="FOLYLPOLYGLU_SYNT_1"/>
    <property type="match status" value="1"/>
</dbReference>
<keyword evidence="9" id="KW-0573">Peptidoglycan synthesis</keyword>
<comment type="pathway">
    <text evidence="2 9">Cell wall biogenesis; peptidoglycan biosynthesis.</text>
</comment>
<evidence type="ECO:0000256" key="4">
    <source>
        <dbReference type="ARBA" id="ARBA00022598"/>
    </source>
</evidence>
<comment type="caution">
    <text evidence="11">The sequence shown here is derived from an EMBL/GenBank/DDBJ whole genome shotgun (WGS) entry which is preliminary data.</text>
</comment>
<keyword evidence="5 9" id="KW-0132">Cell division</keyword>
<protein>
    <recommendedName>
        <fullName evidence="9">UDP-N-acetylmuramoylalanine--D-glutamate ligase</fullName>
        <ecNumber evidence="9">6.3.2.9</ecNumber>
    </recommendedName>
    <alternativeName>
        <fullName evidence="9">D-glutamic acid-adding enzyme</fullName>
    </alternativeName>
    <alternativeName>
        <fullName evidence="9">UDP-N-acetylmuramoyl-L-alanyl-D-glutamate synthetase</fullName>
    </alternativeName>
</protein>
<dbReference type="SUPFAM" id="SSF53623">
    <property type="entry name" value="MurD-like peptide ligases, catalytic domain"/>
    <property type="match status" value="1"/>
</dbReference>
<dbReference type="GO" id="GO:0051301">
    <property type="term" value="P:cell division"/>
    <property type="evidence" value="ECO:0007669"/>
    <property type="project" value="UniProtKB-KW"/>
</dbReference>
<dbReference type="GO" id="GO:0008764">
    <property type="term" value="F:UDP-N-acetylmuramoylalanine-D-glutamate ligase activity"/>
    <property type="evidence" value="ECO:0007669"/>
    <property type="project" value="UniProtKB-UniRule"/>
</dbReference>
<evidence type="ECO:0000256" key="8">
    <source>
        <dbReference type="ARBA" id="ARBA00023306"/>
    </source>
</evidence>
<feature type="domain" description="Mur ligase central" evidence="10">
    <location>
        <begin position="109"/>
        <end position="275"/>
    </location>
</feature>
<evidence type="ECO:0000256" key="7">
    <source>
        <dbReference type="ARBA" id="ARBA00022840"/>
    </source>
</evidence>
<keyword evidence="4 9" id="KW-0436">Ligase</keyword>
<evidence type="ECO:0000256" key="3">
    <source>
        <dbReference type="ARBA" id="ARBA00022490"/>
    </source>
</evidence>
<dbReference type="InterPro" id="IPR036615">
    <property type="entry name" value="Mur_ligase_C_dom_sf"/>
</dbReference>
<comment type="subcellular location">
    <subcellularLocation>
        <location evidence="1 9">Cytoplasm</location>
    </subcellularLocation>
</comment>
<dbReference type="NCBIfam" id="TIGR01087">
    <property type="entry name" value="murD"/>
    <property type="match status" value="1"/>
</dbReference>
<keyword evidence="9" id="KW-0133">Cell shape</keyword>
<name>A0A9X2D4Y4_9ACTN</name>
<dbReference type="RefSeq" id="WP_250826155.1">
    <property type="nucleotide sequence ID" value="NZ_JAMOIL010000002.1"/>
</dbReference>
<evidence type="ECO:0000256" key="2">
    <source>
        <dbReference type="ARBA" id="ARBA00004752"/>
    </source>
</evidence>
<proteinExistence type="inferred from homology"/>
<dbReference type="GO" id="GO:0004326">
    <property type="term" value="F:tetrahydrofolylpolyglutamate synthase activity"/>
    <property type="evidence" value="ECO:0007669"/>
    <property type="project" value="InterPro"/>
</dbReference>
<sequence length="446" mass="45553">MRYEDLAGRAVVVWGTGREGRAAHAELTGRGVDVVGYAVTGGEAPADLADLTATGEAGLARMLAADVVVKSPGVPHTSPEYVALRQAGVAVTSLTDLWLSADPDRVVGVTGTKGKSTTSAIVRHLLEAAGRTASLVGNGGTPVTADDASASEIAVTEVSSYQAAELSSSPRVAVVTCLYPEHLPWHGGFEAYAADKLNLLAHGTELVVLPHAHDDLAERVRAAVGEDTVLVTPADAGITVTDEAVRWSGVGTVAAADLQVHGRHNLVNVALALTAVALGFDLPEEQRPAVLAATTTFAALAHRLETIASADGRRWVDDSLATAPEAVVAALGSFAGQRVALVLGGADRGLDMSPLRTHLAGPAGDDVRVLAIGPAGTRWVEEGGPAVRHTHLAGTWAGAVAALHDPTGPAGPASTDVVLLSPGAPSFDEFASYEERSAAFRVAAQG</sequence>
<dbReference type="GO" id="GO:0008360">
    <property type="term" value="P:regulation of cell shape"/>
    <property type="evidence" value="ECO:0007669"/>
    <property type="project" value="UniProtKB-KW"/>
</dbReference>
<dbReference type="Proteomes" id="UP001139485">
    <property type="component" value="Unassembled WGS sequence"/>
</dbReference>
<keyword evidence="6 9" id="KW-0547">Nucleotide-binding</keyword>
<dbReference type="InterPro" id="IPR036565">
    <property type="entry name" value="Mur-like_cat_sf"/>
</dbReference>
<dbReference type="SUPFAM" id="SSF51984">
    <property type="entry name" value="MurCD N-terminal domain"/>
    <property type="match status" value="1"/>
</dbReference>
<dbReference type="PANTHER" id="PTHR43692:SF1">
    <property type="entry name" value="UDP-N-ACETYLMURAMOYLALANINE--D-GLUTAMATE LIGASE"/>
    <property type="match status" value="1"/>
</dbReference>
<dbReference type="Gene3D" id="3.40.50.720">
    <property type="entry name" value="NAD(P)-binding Rossmann-like Domain"/>
    <property type="match status" value="1"/>
</dbReference>
<keyword evidence="9" id="KW-0961">Cell wall biogenesis/degradation</keyword>
<feature type="binding site" evidence="9">
    <location>
        <begin position="111"/>
        <end position="117"/>
    </location>
    <ligand>
        <name>ATP</name>
        <dbReference type="ChEBI" id="CHEBI:30616"/>
    </ligand>
</feature>
<dbReference type="GO" id="GO:0071555">
    <property type="term" value="P:cell wall organization"/>
    <property type="evidence" value="ECO:0007669"/>
    <property type="project" value="UniProtKB-KW"/>
</dbReference>
<keyword evidence="12" id="KW-1185">Reference proteome</keyword>
<accession>A0A9X2D4Y4</accession>
<dbReference type="InterPro" id="IPR013221">
    <property type="entry name" value="Mur_ligase_cen"/>
</dbReference>
<evidence type="ECO:0000313" key="12">
    <source>
        <dbReference type="Proteomes" id="UP001139485"/>
    </source>
</evidence>
<reference evidence="11" key="1">
    <citation type="submission" date="2022-05" db="EMBL/GenBank/DDBJ databases">
        <authorList>
            <person name="Tuo L."/>
        </authorList>
    </citation>
    <scope>NUCLEOTIDE SEQUENCE</scope>
    <source>
        <strain evidence="11">BSK12Z-4</strain>
    </source>
</reference>
<dbReference type="GO" id="GO:0009252">
    <property type="term" value="P:peptidoglycan biosynthetic process"/>
    <property type="evidence" value="ECO:0007669"/>
    <property type="project" value="UniProtKB-UniRule"/>
</dbReference>
<dbReference type="SUPFAM" id="SSF53244">
    <property type="entry name" value="MurD-like peptide ligases, peptide-binding domain"/>
    <property type="match status" value="1"/>
</dbReference>
<dbReference type="GO" id="GO:0005737">
    <property type="term" value="C:cytoplasm"/>
    <property type="evidence" value="ECO:0007669"/>
    <property type="project" value="UniProtKB-SubCell"/>
</dbReference>
<dbReference type="Gene3D" id="3.40.1190.10">
    <property type="entry name" value="Mur-like, catalytic domain"/>
    <property type="match status" value="1"/>
</dbReference>
<comment type="function">
    <text evidence="9">Cell wall formation. Catalyzes the addition of glutamate to the nucleotide precursor UDP-N-acetylmuramoyl-L-alanine (UMA).</text>
</comment>
<evidence type="ECO:0000259" key="10">
    <source>
        <dbReference type="Pfam" id="PF08245"/>
    </source>
</evidence>